<feature type="domain" description="Saccharopine dehydrogenase NADP binding" evidence="1">
    <location>
        <begin position="5"/>
        <end position="127"/>
    </location>
</feature>
<sequence>MNKKILVLGGYGSTGKHICHYLLQESNADVIVAGRDLSKGEALATDLNVQFGKGRVTAIAADASNAESLNSAFDGVDMVVVASSTVKYTEIIARACIKAGADYFDVNVSDKKNTLLRKLAPEMKEAGLCFVTDGGFHPGVPAALVRYAAKLFDEPEHANVGSVIQVDWKQYDIADATAEEMMTEFLNIKSSYYRNGKWHKPKMWGMFDLLKFDFGKPFGKQECFPMQLDEMKSLPEEIPSLLETGFYIGGLNWFTDWFVFPIAMVGMKISKRFARPLGRWMLWSMRKFSSPPYGTILRLEARGTKGGQPYALFFQLEHQDGYVFTAIPAVACLLQLLDGSIRKPGLHWQALAVQPERFLADMERMGIEMKGMSPRWHKVYANDDDLNPKCVA</sequence>
<gene>
    <name evidence="2" type="ORF">ACHAWO_014009</name>
</gene>
<accession>A0ABD3QLR6</accession>
<proteinExistence type="predicted"/>
<dbReference type="SUPFAM" id="SSF51735">
    <property type="entry name" value="NAD(P)-binding Rossmann-fold domains"/>
    <property type="match status" value="1"/>
</dbReference>
<dbReference type="InterPro" id="IPR036291">
    <property type="entry name" value="NAD(P)-bd_dom_sf"/>
</dbReference>
<dbReference type="Pfam" id="PF03435">
    <property type="entry name" value="Sacchrp_dh_NADP"/>
    <property type="match status" value="1"/>
</dbReference>
<keyword evidence="3" id="KW-1185">Reference proteome</keyword>
<organism evidence="2 3">
    <name type="scientific">Cyclotella atomus</name>
    <dbReference type="NCBI Taxonomy" id="382360"/>
    <lineage>
        <taxon>Eukaryota</taxon>
        <taxon>Sar</taxon>
        <taxon>Stramenopiles</taxon>
        <taxon>Ochrophyta</taxon>
        <taxon>Bacillariophyta</taxon>
        <taxon>Coscinodiscophyceae</taxon>
        <taxon>Thalassiosirophycidae</taxon>
        <taxon>Stephanodiscales</taxon>
        <taxon>Stephanodiscaceae</taxon>
        <taxon>Cyclotella</taxon>
    </lineage>
</organism>
<name>A0ABD3QLR6_9STRA</name>
<dbReference type="PANTHER" id="PTHR43796:SF2">
    <property type="entry name" value="CARBOXYNORSPERMIDINE SYNTHASE"/>
    <property type="match status" value="1"/>
</dbReference>
<dbReference type="AlphaFoldDB" id="A0ABD3QLR6"/>
<dbReference type="EMBL" id="JALLPJ020000212">
    <property type="protein sequence ID" value="KAL3798600.1"/>
    <property type="molecule type" value="Genomic_DNA"/>
</dbReference>
<evidence type="ECO:0000259" key="1">
    <source>
        <dbReference type="Pfam" id="PF03435"/>
    </source>
</evidence>
<reference evidence="2 3" key="1">
    <citation type="submission" date="2024-10" db="EMBL/GenBank/DDBJ databases">
        <title>Updated reference genomes for cyclostephanoid diatoms.</title>
        <authorList>
            <person name="Roberts W.R."/>
            <person name="Alverson A.J."/>
        </authorList>
    </citation>
    <scope>NUCLEOTIDE SEQUENCE [LARGE SCALE GENOMIC DNA]</scope>
    <source>
        <strain evidence="2 3">AJA010-31</strain>
    </source>
</reference>
<dbReference type="Gene3D" id="3.40.50.720">
    <property type="entry name" value="NAD(P)-binding Rossmann-like Domain"/>
    <property type="match status" value="1"/>
</dbReference>
<dbReference type="PANTHER" id="PTHR43796">
    <property type="entry name" value="CARBOXYNORSPERMIDINE SYNTHASE"/>
    <property type="match status" value="1"/>
</dbReference>
<protein>
    <recommendedName>
        <fullName evidence="1">Saccharopine dehydrogenase NADP binding domain-containing protein</fullName>
    </recommendedName>
</protein>
<evidence type="ECO:0000313" key="3">
    <source>
        <dbReference type="Proteomes" id="UP001530400"/>
    </source>
</evidence>
<dbReference type="Proteomes" id="UP001530400">
    <property type="component" value="Unassembled WGS sequence"/>
</dbReference>
<dbReference type="Gene3D" id="3.30.360.10">
    <property type="entry name" value="Dihydrodipicolinate Reductase, domain 2"/>
    <property type="match status" value="1"/>
</dbReference>
<comment type="caution">
    <text evidence="2">The sequence shown here is derived from an EMBL/GenBank/DDBJ whole genome shotgun (WGS) entry which is preliminary data.</text>
</comment>
<dbReference type="InterPro" id="IPR005097">
    <property type="entry name" value="Sacchrp_dh_NADP-bd"/>
</dbReference>
<evidence type="ECO:0000313" key="2">
    <source>
        <dbReference type="EMBL" id="KAL3798600.1"/>
    </source>
</evidence>